<dbReference type="Proteomes" id="UP000578688">
    <property type="component" value="Unassembled WGS sequence"/>
</dbReference>
<gene>
    <name evidence="2" type="ORF">FHR27_003942</name>
</gene>
<feature type="signal peptide" evidence="1">
    <location>
        <begin position="1"/>
        <end position="19"/>
    </location>
</feature>
<feature type="chain" id="PRO_5031039692" description="Lipoprotein" evidence="1">
    <location>
        <begin position="20"/>
        <end position="201"/>
    </location>
</feature>
<evidence type="ECO:0000313" key="3">
    <source>
        <dbReference type="Proteomes" id="UP000578688"/>
    </source>
</evidence>
<protein>
    <recommendedName>
        <fullName evidence="4">Lipoprotein</fullName>
    </recommendedName>
</protein>
<keyword evidence="3" id="KW-1185">Reference proteome</keyword>
<evidence type="ECO:0000313" key="2">
    <source>
        <dbReference type="EMBL" id="NYH75332.1"/>
    </source>
</evidence>
<dbReference type="PROSITE" id="PS51257">
    <property type="entry name" value="PROKAR_LIPOPROTEIN"/>
    <property type="match status" value="1"/>
</dbReference>
<sequence length="201" mass="22321">MNRYLSSPLLLILTLTISACDFNAVPVDEERELLLADRDFAHLRKGRGGHYSKNVQYLTRTVELSYTHNTDDNFYLYSAVTIYPTAGDALVSGYAGNFGASYSLKSNGLEKRALALSPGHAKDSSLDLLTRGGEPVGNLFFTRVANKSVFILFTGVYFEQAEQFEDFIAPRLQRIHDFKPRDPLVTWAGGLFGGSSQPKNQ</sequence>
<organism evidence="2 3">
    <name type="scientific">Phytopseudomonas flavescens</name>
    <dbReference type="NCBI Taxonomy" id="29435"/>
    <lineage>
        <taxon>Bacteria</taxon>
        <taxon>Pseudomonadati</taxon>
        <taxon>Pseudomonadota</taxon>
        <taxon>Gammaproteobacteria</taxon>
        <taxon>Pseudomonadales</taxon>
        <taxon>Pseudomonadaceae</taxon>
        <taxon>Phytopseudomonas</taxon>
    </lineage>
</organism>
<accession>A0A7Y9XSK3</accession>
<dbReference type="RefSeq" id="WP_257026956.1">
    <property type="nucleotide sequence ID" value="NZ_JACBYV010000001.1"/>
</dbReference>
<comment type="caution">
    <text evidence="2">The sequence shown here is derived from an EMBL/GenBank/DDBJ whole genome shotgun (WGS) entry which is preliminary data.</text>
</comment>
<reference evidence="2 3" key="1">
    <citation type="submission" date="2020-07" db="EMBL/GenBank/DDBJ databases">
        <title>Genomic analyses of the natural microbiome of Caenorhabditis elegans.</title>
        <authorList>
            <person name="Samuel B."/>
        </authorList>
    </citation>
    <scope>NUCLEOTIDE SEQUENCE [LARGE SCALE GENOMIC DNA]</scope>
    <source>
        <strain evidence="2 3">BIGb0408</strain>
    </source>
</reference>
<name>A0A7Y9XSK3_9GAMM</name>
<dbReference type="EMBL" id="JACBYV010000001">
    <property type="protein sequence ID" value="NYH75332.1"/>
    <property type="molecule type" value="Genomic_DNA"/>
</dbReference>
<keyword evidence="1" id="KW-0732">Signal</keyword>
<proteinExistence type="predicted"/>
<evidence type="ECO:0008006" key="4">
    <source>
        <dbReference type="Google" id="ProtNLM"/>
    </source>
</evidence>
<evidence type="ECO:0000256" key="1">
    <source>
        <dbReference type="SAM" id="SignalP"/>
    </source>
</evidence>
<dbReference type="AlphaFoldDB" id="A0A7Y9XSK3"/>